<dbReference type="Pfam" id="PF13432">
    <property type="entry name" value="TPR_16"/>
    <property type="match status" value="2"/>
</dbReference>
<evidence type="ECO:0000313" key="1">
    <source>
        <dbReference type="EMBL" id="KKL18434.1"/>
    </source>
</evidence>
<dbReference type="InterPro" id="IPR011990">
    <property type="entry name" value="TPR-like_helical_dom_sf"/>
</dbReference>
<comment type="caution">
    <text evidence="1">The sequence shown here is derived from an EMBL/GenBank/DDBJ whole genome shotgun (WGS) entry which is preliminary data.</text>
</comment>
<name>A0A0F9B903_9ZZZZ</name>
<dbReference type="SUPFAM" id="SSF48452">
    <property type="entry name" value="TPR-like"/>
    <property type="match status" value="1"/>
</dbReference>
<dbReference type="AlphaFoldDB" id="A0A0F9B903"/>
<dbReference type="EMBL" id="LAZR01038872">
    <property type="protein sequence ID" value="KKL18434.1"/>
    <property type="molecule type" value="Genomic_DNA"/>
</dbReference>
<evidence type="ECO:0008006" key="2">
    <source>
        <dbReference type="Google" id="ProtNLM"/>
    </source>
</evidence>
<gene>
    <name evidence="1" type="ORF">LCGC14_2475560</name>
</gene>
<proteinExistence type="predicted"/>
<feature type="non-terminal residue" evidence="1">
    <location>
        <position position="1"/>
    </location>
</feature>
<organism evidence="1">
    <name type="scientific">marine sediment metagenome</name>
    <dbReference type="NCBI Taxonomy" id="412755"/>
    <lineage>
        <taxon>unclassified sequences</taxon>
        <taxon>metagenomes</taxon>
        <taxon>ecological metagenomes</taxon>
    </lineage>
</organism>
<sequence>RPLLEAVAKTLTAWAIQSDVKPGGDDDRLSQDMDRLADRLAEEYPEQLWAINCRALVLWLYFENAERAYDALLGFPDATGPDEERHRSTLLLHNCAGSLGRGDQARDVIRGALPPDDPFIVVLDAHELLTEGKRDQAKAAYTKALEADPQTDLAPEIHYRLSQIAAEEEDWPGAAEELFKARQDILRPGGHPEDLRRILGSLVSVRAMMQDAAGVLETADELARHGLEDAGSLWMKAQALRNLQRLEEACGALDSLLEKEPGNSEYARMYSDVLLRLGQTADAIEALRRFTQDNDLFDPQALGLRVNLLLAEHGLEEQAFSEMQQVQGRIQDDPQLLLLLYRAGHSAGKEAEVGDAFERVMALKQAGQVPDGLLTPFSLEDMTRLLIQRRKSREQLLGSYQQAGVPREVIAAFDNCPLYLDWAVRTQSIGSGVLLADMSNFVTYQSFGLRLPPNAREEAVPNVFRVPEEARAIMVDYDALITLDQLGLLPELTRRFDKVHYLQAYHA</sequence>
<feature type="non-terminal residue" evidence="1">
    <location>
        <position position="507"/>
    </location>
</feature>
<reference evidence="1" key="1">
    <citation type="journal article" date="2015" name="Nature">
        <title>Complex archaea that bridge the gap between prokaryotes and eukaryotes.</title>
        <authorList>
            <person name="Spang A."/>
            <person name="Saw J.H."/>
            <person name="Jorgensen S.L."/>
            <person name="Zaremba-Niedzwiedzka K."/>
            <person name="Martijn J."/>
            <person name="Lind A.E."/>
            <person name="van Eijk R."/>
            <person name="Schleper C."/>
            <person name="Guy L."/>
            <person name="Ettema T.J."/>
        </authorList>
    </citation>
    <scope>NUCLEOTIDE SEQUENCE</scope>
</reference>
<protein>
    <recommendedName>
        <fullName evidence="2">Tetratricopeptide repeat protein</fullName>
    </recommendedName>
</protein>
<accession>A0A0F9B903</accession>
<dbReference type="Gene3D" id="1.25.40.10">
    <property type="entry name" value="Tetratricopeptide repeat domain"/>
    <property type="match status" value="2"/>
</dbReference>